<feature type="transmembrane region" description="Helical" evidence="7">
    <location>
        <begin position="155"/>
        <end position="174"/>
    </location>
</feature>
<evidence type="ECO:0000256" key="2">
    <source>
        <dbReference type="ARBA" id="ARBA00006213"/>
    </source>
</evidence>
<feature type="transmembrane region" description="Helical" evidence="7">
    <location>
        <begin position="228"/>
        <end position="250"/>
    </location>
</feature>
<feature type="transmembrane region" description="Helical" evidence="7">
    <location>
        <begin position="32"/>
        <end position="51"/>
    </location>
</feature>
<dbReference type="GO" id="GO:0016020">
    <property type="term" value="C:membrane"/>
    <property type="evidence" value="ECO:0007669"/>
    <property type="project" value="UniProtKB-SubCell"/>
</dbReference>
<evidence type="ECO:0000256" key="6">
    <source>
        <dbReference type="ARBA" id="ARBA00023136"/>
    </source>
</evidence>
<reference evidence="9" key="1">
    <citation type="submission" date="2023-07" db="EMBL/GenBank/DDBJ databases">
        <title>A chromosome-level genome assembly of Lolium multiflorum.</title>
        <authorList>
            <person name="Chen Y."/>
            <person name="Copetti D."/>
            <person name="Kolliker R."/>
            <person name="Studer B."/>
        </authorList>
    </citation>
    <scope>NUCLEOTIDE SEQUENCE</scope>
    <source>
        <strain evidence="9">02402/16</strain>
        <tissue evidence="9">Leaf</tissue>
    </source>
</reference>
<dbReference type="SUPFAM" id="SSF103481">
    <property type="entry name" value="Multidrug resistance efflux transporter EmrE"/>
    <property type="match status" value="1"/>
</dbReference>
<feature type="region of interest" description="Disordered" evidence="8">
    <location>
        <begin position="1"/>
        <end position="26"/>
    </location>
</feature>
<dbReference type="InterPro" id="IPR030182">
    <property type="entry name" value="PUP_plant"/>
</dbReference>
<dbReference type="GO" id="GO:0015211">
    <property type="term" value="F:purine nucleoside transmembrane transporter activity"/>
    <property type="evidence" value="ECO:0007669"/>
    <property type="project" value="UniProtKB-UniRule"/>
</dbReference>
<evidence type="ECO:0000256" key="3">
    <source>
        <dbReference type="ARBA" id="ARBA00022448"/>
    </source>
</evidence>
<keyword evidence="6 7" id="KW-0472">Membrane</keyword>
<dbReference type="EMBL" id="JAUUTY010000004">
    <property type="protein sequence ID" value="KAK1643532.1"/>
    <property type="molecule type" value="Genomic_DNA"/>
</dbReference>
<dbReference type="PANTHER" id="PTHR31376:SF107">
    <property type="entry name" value="PURINE PERMEASE-RELATED"/>
    <property type="match status" value="1"/>
</dbReference>
<accession>A0AAD8W7D3</accession>
<keyword evidence="5 7" id="KW-1133">Transmembrane helix</keyword>
<comment type="subcellular location">
    <subcellularLocation>
        <location evidence="1 7">Membrane</location>
        <topology evidence="1 7">Multi-pass membrane protein</topology>
    </subcellularLocation>
</comment>
<feature type="transmembrane region" description="Helical" evidence="7">
    <location>
        <begin position="326"/>
        <end position="344"/>
    </location>
</feature>
<comment type="caution">
    <text evidence="7">Lacks conserved residue(s) required for the propagation of feature annotation.</text>
</comment>
<evidence type="ECO:0000256" key="1">
    <source>
        <dbReference type="ARBA" id="ARBA00004141"/>
    </source>
</evidence>
<dbReference type="Pfam" id="PF16913">
    <property type="entry name" value="PUNUT"/>
    <property type="match status" value="1"/>
</dbReference>
<gene>
    <name evidence="9" type="ORF">QYE76_061337</name>
</gene>
<dbReference type="InterPro" id="IPR037185">
    <property type="entry name" value="EmrE-like"/>
</dbReference>
<proteinExistence type="inferred from homology"/>
<feature type="transmembrane region" description="Helical" evidence="7">
    <location>
        <begin position="299"/>
        <end position="320"/>
    </location>
</feature>
<keyword evidence="10" id="KW-1185">Reference proteome</keyword>
<dbReference type="GO" id="GO:0005345">
    <property type="term" value="F:purine nucleobase transmembrane transporter activity"/>
    <property type="evidence" value="ECO:0007669"/>
    <property type="project" value="UniProtKB-UniRule"/>
</dbReference>
<protein>
    <recommendedName>
        <fullName evidence="7">Probable purine permease</fullName>
    </recommendedName>
</protein>
<evidence type="ECO:0000256" key="5">
    <source>
        <dbReference type="ARBA" id="ARBA00022989"/>
    </source>
</evidence>
<keyword evidence="4 7" id="KW-0812">Transmembrane</keyword>
<feature type="transmembrane region" description="Helical" evidence="7">
    <location>
        <begin position="94"/>
        <end position="119"/>
    </location>
</feature>
<evidence type="ECO:0000256" key="4">
    <source>
        <dbReference type="ARBA" id="ARBA00022692"/>
    </source>
</evidence>
<evidence type="ECO:0000256" key="8">
    <source>
        <dbReference type="SAM" id="MobiDB-lite"/>
    </source>
</evidence>
<feature type="transmembrane region" description="Helical" evidence="7">
    <location>
        <begin position="131"/>
        <end position="148"/>
    </location>
</feature>
<dbReference type="Proteomes" id="UP001231189">
    <property type="component" value="Unassembled WGS sequence"/>
</dbReference>
<feature type="transmembrane region" description="Helical" evidence="7">
    <location>
        <begin position="270"/>
        <end position="292"/>
    </location>
</feature>
<evidence type="ECO:0000313" key="10">
    <source>
        <dbReference type="Proteomes" id="UP001231189"/>
    </source>
</evidence>
<sequence length="365" mass="39016">MEAESSPAPLAMEVETSTPAPQQQPPLHRNPLAIVNIVMIGIGAVAGPLILRSYFVHGGSRKWLSSFLQTSGWPLLLPHLIFRRRKDCCSPLFLLPPWLLAVSAALGVGIGLSDFLYAYGLADLPVSTSSILISTQLVFTAFFALVVVRQRFTSFSINAVVLLTVGAAMLGMNGAGSDRPEGVSRAAYYVGFAMTIGSAATYGLVLPLMELSQARLAVAGRSAGSYSLVLEMQVVIGIGATAFCIIGMIVNKDFQAIPREAQEFGLGQVGYYSLLVGAAIVFQFFFLGIIGAIFYGSALLAGVIMTLLISVTEVFAVIFFHEHFNGTKGVALGLSLWGFVSYFYGEIQTNAKQSDIPPITEHFAV</sequence>
<dbReference type="PANTHER" id="PTHR31376">
    <property type="entry name" value="OS09G0467300 PROTEIN-RELATED"/>
    <property type="match status" value="1"/>
</dbReference>
<name>A0AAD8W7D3_LOLMU</name>
<evidence type="ECO:0000256" key="7">
    <source>
        <dbReference type="RuleBase" id="RU368015"/>
    </source>
</evidence>
<keyword evidence="3 7" id="KW-0813">Transport</keyword>
<feature type="transmembrane region" description="Helical" evidence="7">
    <location>
        <begin position="186"/>
        <end position="208"/>
    </location>
</feature>
<evidence type="ECO:0000313" key="9">
    <source>
        <dbReference type="EMBL" id="KAK1643532.1"/>
    </source>
</evidence>
<comment type="similarity">
    <text evidence="2 7">Belongs to the purine permeases (TC 2.A.7.14) family.</text>
</comment>
<comment type="caution">
    <text evidence="9">The sequence shown here is derived from an EMBL/GenBank/DDBJ whole genome shotgun (WGS) entry which is preliminary data.</text>
</comment>
<dbReference type="AlphaFoldDB" id="A0AAD8W7D3"/>
<organism evidence="9 10">
    <name type="scientific">Lolium multiflorum</name>
    <name type="common">Italian ryegrass</name>
    <name type="synonym">Lolium perenne subsp. multiflorum</name>
    <dbReference type="NCBI Taxonomy" id="4521"/>
    <lineage>
        <taxon>Eukaryota</taxon>
        <taxon>Viridiplantae</taxon>
        <taxon>Streptophyta</taxon>
        <taxon>Embryophyta</taxon>
        <taxon>Tracheophyta</taxon>
        <taxon>Spermatophyta</taxon>
        <taxon>Magnoliopsida</taxon>
        <taxon>Liliopsida</taxon>
        <taxon>Poales</taxon>
        <taxon>Poaceae</taxon>
        <taxon>BOP clade</taxon>
        <taxon>Pooideae</taxon>
        <taxon>Poodae</taxon>
        <taxon>Poeae</taxon>
        <taxon>Poeae Chloroplast Group 2 (Poeae type)</taxon>
        <taxon>Loliodinae</taxon>
        <taxon>Loliinae</taxon>
        <taxon>Lolium</taxon>
    </lineage>
</organism>